<dbReference type="InterPro" id="IPR003593">
    <property type="entry name" value="AAA+_ATPase"/>
</dbReference>
<dbReference type="PANTHER" id="PTHR42711">
    <property type="entry name" value="ABC TRANSPORTER ATP-BINDING PROTEIN"/>
    <property type="match status" value="1"/>
</dbReference>
<dbReference type="InterPro" id="IPR050763">
    <property type="entry name" value="ABC_transporter_ATP-binding"/>
</dbReference>
<dbReference type="InterPro" id="IPR003439">
    <property type="entry name" value="ABC_transporter-like_ATP-bd"/>
</dbReference>
<dbReference type="STRING" id="1313296.SAMN05661091_3504"/>
<dbReference type="Pfam" id="PF00005">
    <property type="entry name" value="ABC_tran"/>
    <property type="match status" value="1"/>
</dbReference>
<dbReference type="InterPro" id="IPR017871">
    <property type="entry name" value="ABC_transporter-like_CS"/>
</dbReference>
<evidence type="ECO:0000256" key="2">
    <source>
        <dbReference type="ARBA" id="ARBA00022741"/>
    </source>
</evidence>
<dbReference type="Proteomes" id="UP000192940">
    <property type="component" value="Chromosome I"/>
</dbReference>
<evidence type="ECO:0000256" key="3">
    <source>
        <dbReference type="ARBA" id="ARBA00022840"/>
    </source>
</evidence>
<evidence type="ECO:0000313" key="5">
    <source>
        <dbReference type="EMBL" id="SMF86786.1"/>
    </source>
</evidence>
<gene>
    <name evidence="5" type="ORF">SAMN05661091_3504</name>
</gene>
<dbReference type="PROSITE" id="PS50893">
    <property type="entry name" value="ABC_TRANSPORTER_2"/>
    <property type="match status" value="1"/>
</dbReference>
<dbReference type="SUPFAM" id="SSF52540">
    <property type="entry name" value="P-loop containing nucleoside triphosphate hydrolases"/>
    <property type="match status" value="1"/>
</dbReference>
<sequence length="331" mass="37858">MRSTVIEVNNLTKAFTFTKKEPGLKGAFKGLFSRQTEEKTAVSQISFHVDEGEIIGFLGPNGAGKTTTLKMLSGILYPSAGEASVLGYVPWKRETALKKQISFIMGQKNQLWWDLPASESFLLIKYLYDIDTKDYKRNLTELVELMNVQDCMHMQVRRLSFGQRMKMELIAALLHKPRIVFLDEPTIGLDIISQKNIRNFLKEYNRENKTTIMLTSHYLEDIQDLCKRSVIINGGTVVYDGDLNQVNDIFNKKVIKLQFSDQIDANNLQCFGKVISLTDSKVTLEIDRHEVKQALAALMSEFPVEDVDIHDIPIEEAITWLYERKGVNQLR</sequence>
<dbReference type="Gene3D" id="3.40.50.300">
    <property type="entry name" value="P-loop containing nucleotide triphosphate hydrolases"/>
    <property type="match status" value="1"/>
</dbReference>
<accession>A0A1X7HHG7</accession>
<organism evidence="5 6">
    <name type="scientific">Paenibacillus uliginis N3/975</name>
    <dbReference type="NCBI Taxonomy" id="1313296"/>
    <lineage>
        <taxon>Bacteria</taxon>
        <taxon>Bacillati</taxon>
        <taxon>Bacillota</taxon>
        <taxon>Bacilli</taxon>
        <taxon>Bacillales</taxon>
        <taxon>Paenibacillaceae</taxon>
        <taxon>Paenibacillus</taxon>
    </lineage>
</organism>
<proteinExistence type="predicted"/>
<evidence type="ECO:0000313" key="6">
    <source>
        <dbReference type="Proteomes" id="UP000192940"/>
    </source>
</evidence>
<evidence type="ECO:0000259" key="4">
    <source>
        <dbReference type="PROSITE" id="PS50893"/>
    </source>
</evidence>
<keyword evidence="1" id="KW-0813">Transport</keyword>
<dbReference type="EMBL" id="LT840184">
    <property type="protein sequence ID" value="SMF86786.1"/>
    <property type="molecule type" value="Genomic_DNA"/>
</dbReference>
<dbReference type="SMART" id="SM00382">
    <property type="entry name" value="AAA"/>
    <property type="match status" value="1"/>
</dbReference>
<dbReference type="AlphaFoldDB" id="A0A1X7HHG7"/>
<dbReference type="GO" id="GO:0016887">
    <property type="term" value="F:ATP hydrolysis activity"/>
    <property type="evidence" value="ECO:0007669"/>
    <property type="project" value="InterPro"/>
</dbReference>
<dbReference type="InterPro" id="IPR027417">
    <property type="entry name" value="P-loop_NTPase"/>
</dbReference>
<reference evidence="6" key="1">
    <citation type="submission" date="2017-04" db="EMBL/GenBank/DDBJ databases">
        <authorList>
            <person name="Varghese N."/>
            <person name="Submissions S."/>
        </authorList>
    </citation>
    <scope>NUCLEOTIDE SEQUENCE [LARGE SCALE GENOMIC DNA]</scope>
    <source>
        <strain evidence="6">N3/975</strain>
    </source>
</reference>
<dbReference type="GO" id="GO:0005524">
    <property type="term" value="F:ATP binding"/>
    <property type="evidence" value="ECO:0007669"/>
    <property type="project" value="UniProtKB-KW"/>
</dbReference>
<dbReference type="PANTHER" id="PTHR42711:SF4">
    <property type="entry name" value="ABC TRANSPORTER RELATED"/>
    <property type="match status" value="1"/>
</dbReference>
<keyword evidence="2" id="KW-0547">Nucleotide-binding</keyword>
<keyword evidence="6" id="KW-1185">Reference proteome</keyword>
<feature type="domain" description="ABC transporter" evidence="4">
    <location>
        <begin position="6"/>
        <end position="259"/>
    </location>
</feature>
<dbReference type="RefSeq" id="WP_208914351.1">
    <property type="nucleotide sequence ID" value="NZ_LT840184.1"/>
</dbReference>
<keyword evidence="3 5" id="KW-0067">ATP-binding</keyword>
<evidence type="ECO:0000256" key="1">
    <source>
        <dbReference type="ARBA" id="ARBA00022448"/>
    </source>
</evidence>
<name>A0A1X7HHG7_9BACL</name>
<dbReference type="PROSITE" id="PS00211">
    <property type="entry name" value="ABC_TRANSPORTER_1"/>
    <property type="match status" value="1"/>
</dbReference>
<protein>
    <submittedName>
        <fullName evidence="5">ABC-2 type transport system ATP-binding protein</fullName>
    </submittedName>
</protein>